<evidence type="ECO:0000313" key="15">
    <source>
        <dbReference type="Proteomes" id="UP001056535"/>
    </source>
</evidence>
<dbReference type="PRINTS" id="PR00344">
    <property type="entry name" value="BCTRLSENSOR"/>
</dbReference>
<evidence type="ECO:0000256" key="3">
    <source>
        <dbReference type="ARBA" id="ARBA00012438"/>
    </source>
</evidence>
<dbReference type="InterPro" id="IPR036890">
    <property type="entry name" value="HATPase_C_sf"/>
</dbReference>
<evidence type="ECO:0000313" key="14">
    <source>
        <dbReference type="EMBL" id="USQ77843.1"/>
    </source>
</evidence>
<dbReference type="PROSITE" id="PS50109">
    <property type="entry name" value="HIS_KIN"/>
    <property type="match status" value="1"/>
</dbReference>
<evidence type="ECO:0000256" key="1">
    <source>
        <dbReference type="ARBA" id="ARBA00000085"/>
    </source>
</evidence>
<dbReference type="EC" id="2.7.13.3" evidence="3"/>
<keyword evidence="7" id="KW-0418">Kinase</keyword>
<evidence type="ECO:0000256" key="9">
    <source>
        <dbReference type="ARBA" id="ARBA00023012"/>
    </source>
</evidence>
<dbReference type="SMART" id="SM00388">
    <property type="entry name" value="HisKA"/>
    <property type="match status" value="1"/>
</dbReference>
<organism evidence="14 15">
    <name type="scientific">Ornithinimicrobium cryptoxanthini</name>
    <dbReference type="NCBI Taxonomy" id="2934161"/>
    <lineage>
        <taxon>Bacteria</taxon>
        <taxon>Bacillati</taxon>
        <taxon>Actinomycetota</taxon>
        <taxon>Actinomycetes</taxon>
        <taxon>Micrococcales</taxon>
        <taxon>Ornithinimicrobiaceae</taxon>
        <taxon>Ornithinimicrobium</taxon>
    </lineage>
</organism>
<dbReference type="SMART" id="SM00304">
    <property type="entry name" value="HAMP"/>
    <property type="match status" value="1"/>
</dbReference>
<keyword evidence="5" id="KW-0808">Transferase</keyword>
<name>A0ABY4YM90_9MICO</name>
<keyword evidence="4" id="KW-0597">Phosphoprotein</keyword>
<feature type="domain" description="HAMP" evidence="13">
    <location>
        <begin position="82"/>
        <end position="135"/>
    </location>
</feature>
<dbReference type="InterPro" id="IPR004358">
    <property type="entry name" value="Sig_transdc_His_kin-like_C"/>
</dbReference>
<dbReference type="InterPro" id="IPR003660">
    <property type="entry name" value="HAMP_dom"/>
</dbReference>
<evidence type="ECO:0000256" key="8">
    <source>
        <dbReference type="ARBA" id="ARBA00022989"/>
    </source>
</evidence>
<evidence type="ECO:0000256" key="6">
    <source>
        <dbReference type="ARBA" id="ARBA00022692"/>
    </source>
</evidence>
<dbReference type="Pfam" id="PF00512">
    <property type="entry name" value="HisKA"/>
    <property type="match status" value="1"/>
</dbReference>
<comment type="catalytic activity">
    <reaction evidence="1">
        <text>ATP + protein L-histidine = ADP + protein N-phospho-L-histidine.</text>
        <dbReference type="EC" id="2.7.13.3"/>
    </reaction>
</comment>
<reference evidence="14" key="1">
    <citation type="submission" date="2022-06" db="EMBL/GenBank/DDBJ databases">
        <title>Ornithinimicrobium JY.X270.</title>
        <authorList>
            <person name="Huang Y."/>
        </authorList>
    </citation>
    <scope>NUCLEOTIDE SEQUENCE</scope>
    <source>
        <strain evidence="14">JY.X270</strain>
    </source>
</reference>
<keyword evidence="15" id="KW-1185">Reference proteome</keyword>
<sequence>MTRLLIAQGLVVLVGLATILVVTEIVGLALFREHMVAAGHENPDVEAIHVEEAFRSAITFALVVALAAALVVALAASYYLTRRVARLVRGVAEAASTIAAGDYEARVQTPALGPEFKVLADSFNQMAGRLADTETTRQQMLGDLAHEMRTPIATLDAYLEGTEDGVTQLDPPTVGMLRGQTQRLARLAEDISTVSRIEEHHLALVHEPVHIGRLIEQAITAHEAVYAAKGVRLAKKVEEDLPTVGADPDRLGQVMTNLLDNALRHTPEGGAVTISAQSTGERVVVTLADTGEGIPADALEHVLERFYRVDTARDRQRGGSGVGLTIARGIVKAHGGDLSVTSPGPGRGTTVAWWLPAL</sequence>
<evidence type="ECO:0000256" key="10">
    <source>
        <dbReference type="ARBA" id="ARBA00023136"/>
    </source>
</evidence>
<dbReference type="InterPro" id="IPR050428">
    <property type="entry name" value="TCS_sensor_his_kinase"/>
</dbReference>
<keyword evidence="14" id="KW-0067">ATP-binding</keyword>
<dbReference type="Gene3D" id="3.30.565.10">
    <property type="entry name" value="Histidine kinase-like ATPase, C-terminal domain"/>
    <property type="match status" value="1"/>
</dbReference>
<proteinExistence type="predicted"/>
<evidence type="ECO:0000256" key="7">
    <source>
        <dbReference type="ARBA" id="ARBA00022777"/>
    </source>
</evidence>
<evidence type="ECO:0000256" key="11">
    <source>
        <dbReference type="SAM" id="Phobius"/>
    </source>
</evidence>
<dbReference type="Gene3D" id="1.10.287.130">
    <property type="match status" value="1"/>
</dbReference>
<evidence type="ECO:0000259" key="13">
    <source>
        <dbReference type="PROSITE" id="PS50885"/>
    </source>
</evidence>
<dbReference type="InterPro" id="IPR003661">
    <property type="entry name" value="HisK_dim/P_dom"/>
</dbReference>
<dbReference type="Pfam" id="PF02518">
    <property type="entry name" value="HATPase_c"/>
    <property type="match status" value="1"/>
</dbReference>
<dbReference type="Proteomes" id="UP001056535">
    <property type="component" value="Chromosome"/>
</dbReference>
<dbReference type="SUPFAM" id="SSF47384">
    <property type="entry name" value="Homodimeric domain of signal transducing histidine kinase"/>
    <property type="match status" value="1"/>
</dbReference>
<protein>
    <recommendedName>
        <fullName evidence="3">histidine kinase</fullName>
        <ecNumber evidence="3">2.7.13.3</ecNumber>
    </recommendedName>
</protein>
<dbReference type="PROSITE" id="PS50885">
    <property type="entry name" value="HAMP"/>
    <property type="match status" value="1"/>
</dbReference>
<dbReference type="InterPro" id="IPR003594">
    <property type="entry name" value="HATPase_dom"/>
</dbReference>
<feature type="domain" description="Histidine kinase" evidence="12">
    <location>
        <begin position="143"/>
        <end position="358"/>
    </location>
</feature>
<feature type="transmembrane region" description="Helical" evidence="11">
    <location>
        <begin position="6"/>
        <end position="31"/>
    </location>
</feature>
<dbReference type="PANTHER" id="PTHR45436:SF5">
    <property type="entry name" value="SENSOR HISTIDINE KINASE TRCS"/>
    <property type="match status" value="1"/>
</dbReference>
<dbReference type="InterPro" id="IPR005467">
    <property type="entry name" value="His_kinase_dom"/>
</dbReference>
<dbReference type="PANTHER" id="PTHR45436">
    <property type="entry name" value="SENSOR HISTIDINE KINASE YKOH"/>
    <property type="match status" value="1"/>
</dbReference>
<dbReference type="RefSeq" id="WP_252623561.1">
    <property type="nucleotide sequence ID" value="NZ_CP099490.1"/>
</dbReference>
<evidence type="ECO:0000256" key="4">
    <source>
        <dbReference type="ARBA" id="ARBA00022553"/>
    </source>
</evidence>
<dbReference type="EMBL" id="CP099490">
    <property type="protein sequence ID" value="USQ77843.1"/>
    <property type="molecule type" value="Genomic_DNA"/>
</dbReference>
<dbReference type="SUPFAM" id="SSF55874">
    <property type="entry name" value="ATPase domain of HSP90 chaperone/DNA topoisomerase II/histidine kinase"/>
    <property type="match status" value="1"/>
</dbReference>
<dbReference type="SUPFAM" id="SSF158472">
    <property type="entry name" value="HAMP domain-like"/>
    <property type="match status" value="1"/>
</dbReference>
<evidence type="ECO:0000259" key="12">
    <source>
        <dbReference type="PROSITE" id="PS50109"/>
    </source>
</evidence>
<gene>
    <name evidence="14" type="ORF">NF557_08125</name>
</gene>
<keyword evidence="6 11" id="KW-0812">Transmembrane</keyword>
<dbReference type="GO" id="GO:0005524">
    <property type="term" value="F:ATP binding"/>
    <property type="evidence" value="ECO:0007669"/>
    <property type="project" value="UniProtKB-KW"/>
</dbReference>
<dbReference type="InterPro" id="IPR036097">
    <property type="entry name" value="HisK_dim/P_sf"/>
</dbReference>
<dbReference type="CDD" id="cd00075">
    <property type="entry name" value="HATPase"/>
    <property type="match status" value="1"/>
</dbReference>
<evidence type="ECO:0000256" key="2">
    <source>
        <dbReference type="ARBA" id="ARBA00004236"/>
    </source>
</evidence>
<dbReference type="CDD" id="cd06225">
    <property type="entry name" value="HAMP"/>
    <property type="match status" value="1"/>
</dbReference>
<keyword evidence="9" id="KW-0902">Two-component regulatory system</keyword>
<dbReference type="CDD" id="cd00082">
    <property type="entry name" value="HisKA"/>
    <property type="match status" value="1"/>
</dbReference>
<evidence type="ECO:0000256" key="5">
    <source>
        <dbReference type="ARBA" id="ARBA00022679"/>
    </source>
</evidence>
<keyword evidence="8 11" id="KW-1133">Transmembrane helix</keyword>
<dbReference type="SMART" id="SM00387">
    <property type="entry name" value="HATPase_c"/>
    <property type="match status" value="1"/>
</dbReference>
<accession>A0ABY4YM90</accession>
<keyword evidence="14" id="KW-0547">Nucleotide-binding</keyword>
<dbReference type="Pfam" id="PF00672">
    <property type="entry name" value="HAMP"/>
    <property type="match status" value="1"/>
</dbReference>
<feature type="transmembrane region" description="Helical" evidence="11">
    <location>
        <begin position="57"/>
        <end position="80"/>
    </location>
</feature>
<dbReference type="Gene3D" id="6.10.340.10">
    <property type="match status" value="1"/>
</dbReference>
<comment type="subcellular location">
    <subcellularLocation>
        <location evidence="2">Cell membrane</location>
    </subcellularLocation>
</comment>
<keyword evidence="10 11" id="KW-0472">Membrane</keyword>